<accession>A0ABW0JFC0</accession>
<protein>
    <recommendedName>
        <fullName evidence="1">diguanylate cyclase</fullName>
        <ecNumber evidence="1">2.7.7.65</ecNumber>
    </recommendedName>
</protein>
<dbReference type="NCBIfam" id="TIGR00254">
    <property type="entry name" value="GGDEF"/>
    <property type="match status" value="1"/>
</dbReference>
<feature type="transmembrane region" description="Helical" evidence="4">
    <location>
        <begin position="42"/>
        <end position="63"/>
    </location>
</feature>
<feature type="transmembrane region" description="Helical" evidence="4">
    <location>
        <begin position="101"/>
        <end position="120"/>
    </location>
</feature>
<organism evidence="6 7">
    <name type="scientific">Paraburkholderia denitrificans</name>
    <dbReference type="NCBI Taxonomy" id="694025"/>
    <lineage>
        <taxon>Bacteria</taxon>
        <taxon>Pseudomonadati</taxon>
        <taxon>Pseudomonadota</taxon>
        <taxon>Betaproteobacteria</taxon>
        <taxon>Burkholderiales</taxon>
        <taxon>Burkholderiaceae</taxon>
        <taxon>Paraburkholderia</taxon>
    </lineage>
</organism>
<keyword evidence="4" id="KW-0472">Membrane</keyword>
<comment type="caution">
    <text evidence="6">The sequence shown here is derived from an EMBL/GenBank/DDBJ whole genome shotgun (WGS) entry which is preliminary data.</text>
</comment>
<dbReference type="PROSITE" id="PS50887">
    <property type="entry name" value="GGDEF"/>
    <property type="match status" value="1"/>
</dbReference>
<name>A0ABW0JFC0_9BURK</name>
<feature type="domain" description="GGDEF" evidence="5">
    <location>
        <begin position="246"/>
        <end position="376"/>
    </location>
</feature>
<feature type="compositionally biased region" description="Basic and acidic residues" evidence="3">
    <location>
        <begin position="371"/>
        <end position="380"/>
    </location>
</feature>
<sequence length="396" mass="43600">MLYLTDLIPGELENSEYKWLVSPRPHLGLLTRRRANTIVNRVRLLAFLFAVLTAAWSCVDLIVFPFDLWFNLALIRLVACTAFAGLLLYRPNGNLLDAYRAMALLFAIPTVFFVASYTLLGHHRLTGLSAAISVGYAFLPFVLLAGLSIFPLTMLETLFFAAPILFAQMIAGLMRWAGMDWPSFAGEFWLLVLISGVSTLAGMSQLGFMIGLVRQAVRDALTGALSRSGGEEVLELQCSIASRSGVKLSVAFVDLDHFKNINDQFGHEAGDTVLFNMAEIVFRNLRRGDMLIRWGGEEFLLVMPDTGLAHAEAALARLRKNGFGVTPGDTPVTASIGVAELVADHASDWKSLLEIADRRMYRAKQNGRDQVCSRDEEVATKQKLSPVPLAQTETSL</sequence>
<gene>
    <name evidence="6" type="ORF">ACFPTO_23455</name>
</gene>
<dbReference type="SMART" id="SM00267">
    <property type="entry name" value="GGDEF"/>
    <property type="match status" value="1"/>
</dbReference>
<evidence type="ECO:0000259" key="5">
    <source>
        <dbReference type="PROSITE" id="PS50887"/>
    </source>
</evidence>
<evidence type="ECO:0000256" key="4">
    <source>
        <dbReference type="SAM" id="Phobius"/>
    </source>
</evidence>
<keyword evidence="6" id="KW-0548">Nucleotidyltransferase</keyword>
<feature type="transmembrane region" description="Helical" evidence="4">
    <location>
        <begin position="188"/>
        <end position="213"/>
    </location>
</feature>
<keyword evidence="4" id="KW-0812">Transmembrane</keyword>
<feature type="transmembrane region" description="Helical" evidence="4">
    <location>
        <begin position="126"/>
        <end position="150"/>
    </location>
</feature>
<dbReference type="Gene3D" id="3.30.70.270">
    <property type="match status" value="1"/>
</dbReference>
<evidence type="ECO:0000256" key="1">
    <source>
        <dbReference type="ARBA" id="ARBA00012528"/>
    </source>
</evidence>
<dbReference type="EMBL" id="JBHSMP010000038">
    <property type="protein sequence ID" value="MFC5431728.1"/>
    <property type="molecule type" value="Genomic_DNA"/>
</dbReference>
<evidence type="ECO:0000313" key="6">
    <source>
        <dbReference type="EMBL" id="MFC5431728.1"/>
    </source>
</evidence>
<dbReference type="CDD" id="cd01949">
    <property type="entry name" value="GGDEF"/>
    <property type="match status" value="1"/>
</dbReference>
<keyword evidence="7" id="KW-1185">Reference proteome</keyword>
<dbReference type="EC" id="2.7.7.65" evidence="1"/>
<dbReference type="InterPro" id="IPR043128">
    <property type="entry name" value="Rev_trsase/Diguanyl_cyclase"/>
</dbReference>
<evidence type="ECO:0000313" key="7">
    <source>
        <dbReference type="Proteomes" id="UP001596103"/>
    </source>
</evidence>
<evidence type="ECO:0000256" key="2">
    <source>
        <dbReference type="ARBA" id="ARBA00034247"/>
    </source>
</evidence>
<feature type="transmembrane region" description="Helical" evidence="4">
    <location>
        <begin position="69"/>
        <end position="89"/>
    </location>
</feature>
<feature type="transmembrane region" description="Helical" evidence="4">
    <location>
        <begin position="157"/>
        <end position="176"/>
    </location>
</feature>
<dbReference type="Pfam" id="PF00990">
    <property type="entry name" value="GGDEF"/>
    <property type="match status" value="1"/>
</dbReference>
<dbReference type="InterPro" id="IPR029787">
    <property type="entry name" value="Nucleotide_cyclase"/>
</dbReference>
<comment type="catalytic activity">
    <reaction evidence="2">
        <text>2 GTP = 3',3'-c-di-GMP + 2 diphosphate</text>
        <dbReference type="Rhea" id="RHEA:24898"/>
        <dbReference type="ChEBI" id="CHEBI:33019"/>
        <dbReference type="ChEBI" id="CHEBI:37565"/>
        <dbReference type="ChEBI" id="CHEBI:58805"/>
        <dbReference type="EC" id="2.7.7.65"/>
    </reaction>
</comment>
<feature type="region of interest" description="Disordered" evidence="3">
    <location>
        <begin position="366"/>
        <end position="396"/>
    </location>
</feature>
<dbReference type="InterPro" id="IPR050469">
    <property type="entry name" value="Diguanylate_Cyclase"/>
</dbReference>
<dbReference type="RefSeq" id="WP_377715185.1">
    <property type="nucleotide sequence ID" value="NZ_JBHSMP010000038.1"/>
</dbReference>
<proteinExistence type="predicted"/>
<dbReference type="GO" id="GO:0052621">
    <property type="term" value="F:diguanylate cyclase activity"/>
    <property type="evidence" value="ECO:0007669"/>
    <property type="project" value="UniProtKB-EC"/>
</dbReference>
<keyword evidence="4" id="KW-1133">Transmembrane helix</keyword>
<dbReference type="SUPFAM" id="SSF55073">
    <property type="entry name" value="Nucleotide cyclase"/>
    <property type="match status" value="1"/>
</dbReference>
<reference evidence="7" key="1">
    <citation type="journal article" date="2019" name="Int. J. Syst. Evol. Microbiol.">
        <title>The Global Catalogue of Microorganisms (GCM) 10K type strain sequencing project: providing services to taxonomists for standard genome sequencing and annotation.</title>
        <authorList>
            <consortium name="The Broad Institute Genomics Platform"/>
            <consortium name="The Broad Institute Genome Sequencing Center for Infectious Disease"/>
            <person name="Wu L."/>
            <person name="Ma J."/>
        </authorList>
    </citation>
    <scope>NUCLEOTIDE SEQUENCE [LARGE SCALE GENOMIC DNA]</scope>
    <source>
        <strain evidence="7">CCUG 56042</strain>
    </source>
</reference>
<dbReference type="InterPro" id="IPR000160">
    <property type="entry name" value="GGDEF_dom"/>
</dbReference>
<dbReference type="PANTHER" id="PTHR45138:SF9">
    <property type="entry name" value="DIGUANYLATE CYCLASE DGCM-RELATED"/>
    <property type="match status" value="1"/>
</dbReference>
<dbReference type="PANTHER" id="PTHR45138">
    <property type="entry name" value="REGULATORY COMPONENTS OF SENSORY TRANSDUCTION SYSTEM"/>
    <property type="match status" value="1"/>
</dbReference>
<evidence type="ECO:0000256" key="3">
    <source>
        <dbReference type="SAM" id="MobiDB-lite"/>
    </source>
</evidence>
<dbReference type="Proteomes" id="UP001596103">
    <property type="component" value="Unassembled WGS sequence"/>
</dbReference>
<keyword evidence="6" id="KW-0808">Transferase</keyword>